<feature type="active site" evidence="1">
    <location>
        <position position="172"/>
    </location>
</feature>
<reference evidence="5 6" key="1">
    <citation type="submission" date="2019-09" db="EMBL/GenBank/DDBJ databases">
        <title>In-depth cultivation of the pig gut microbiome towards novel bacterial diversity and tailored functional studies.</title>
        <authorList>
            <person name="Wylensek D."/>
            <person name="Hitch T.C.A."/>
            <person name="Clavel T."/>
        </authorList>
    </citation>
    <scope>NUCLEOTIDE SEQUENCE [LARGE SCALE GENOMIC DNA]</scope>
    <source>
        <strain evidence="5 6">WCA3-693-APC-4?</strain>
    </source>
</reference>
<dbReference type="InterPro" id="IPR003812">
    <property type="entry name" value="Fido"/>
</dbReference>
<dbReference type="PANTHER" id="PTHR13504:SF38">
    <property type="entry name" value="FIDO DOMAIN-CONTAINING PROTEIN"/>
    <property type="match status" value="1"/>
</dbReference>
<sequence length="258" mass="30248">MEGIEKLDLYQNTINELRPFEGEMLKQIKDFYRVGLTWTSNALEGNSLTESETKVLIEDGLTVGGRPLRDMFEAVDHAKAYDYMFTLLENKEIIEKDILYLHKLFYQNIEEKFAGRYRDIPVFITGSNYPVTKVENIQSEIEDLCKWIKTERKKYHPVEFAALLHKKFVFIHPFKDGNGRVARLLMNTTLIQDGYLPALIPPILRTEYISLLEKAHEDDSLFINFIVERELESQKDFLRLLHIPLPKLEQDNNGMKME</sequence>
<evidence type="ECO:0000313" key="5">
    <source>
        <dbReference type="EMBL" id="MSU03441.1"/>
    </source>
</evidence>
<dbReference type="Gene3D" id="1.10.3290.10">
    <property type="entry name" value="Fido-like domain"/>
    <property type="match status" value="1"/>
</dbReference>
<proteinExistence type="predicted"/>
<dbReference type="PROSITE" id="PS51459">
    <property type="entry name" value="FIDO"/>
    <property type="match status" value="1"/>
</dbReference>
<dbReference type="RefSeq" id="WP_154442997.1">
    <property type="nucleotide sequence ID" value="NZ_VUNQ01000074.1"/>
</dbReference>
<evidence type="ECO:0000256" key="2">
    <source>
        <dbReference type="PIRSR" id="PIRSR640198-2"/>
    </source>
</evidence>
<dbReference type="InterPro" id="IPR036597">
    <property type="entry name" value="Fido-like_dom_sf"/>
</dbReference>
<evidence type="ECO:0000259" key="4">
    <source>
        <dbReference type="PROSITE" id="PS51459"/>
    </source>
</evidence>
<dbReference type="AlphaFoldDB" id="A0A6N7XMX2"/>
<evidence type="ECO:0000256" key="3">
    <source>
        <dbReference type="PIRSR" id="PIRSR640198-3"/>
    </source>
</evidence>
<accession>A0A6N7XMX2</accession>
<dbReference type="InterPro" id="IPR040198">
    <property type="entry name" value="Fido_containing"/>
</dbReference>
<keyword evidence="6" id="KW-1185">Reference proteome</keyword>
<feature type="site" description="Important for autoinhibition of adenylyltransferase activity" evidence="3">
    <location>
        <position position="44"/>
    </location>
</feature>
<evidence type="ECO:0000313" key="6">
    <source>
        <dbReference type="Proteomes" id="UP000469523"/>
    </source>
</evidence>
<evidence type="ECO:0000256" key="1">
    <source>
        <dbReference type="PIRSR" id="PIRSR640198-1"/>
    </source>
</evidence>
<organism evidence="5 6">
    <name type="scientific">Tissierella pigra</name>
    <dbReference type="NCBI Taxonomy" id="2607614"/>
    <lineage>
        <taxon>Bacteria</taxon>
        <taxon>Bacillati</taxon>
        <taxon>Bacillota</taxon>
        <taxon>Tissierellia</taxon>
        <taxon>Tissierellales</taxon>
        <taxon>Tissierellaceae</taxon>
        <taxon>Tissierella</taxon>
    </lineage>
</organism>
<protein>
    <submittedName>
        <fullName evidence="5">Fic family protein</fullName>
    </submittedName>
</protein>
<feature type="binding site" evidence="2">
    <location>
        <begin position="176"/>
        <end position="183"/>
    </location>
    <ligand>
        <name>ATP</name>
        <dbReference type="ChEBI" id="CHEBI:30616"/>
    </ligand>
</feature>
<dbReference type="SUPFAM" id="SSF140931">
    <property type="entry name" value="Fic-like"/>
    <property type="match status" value="1"/>
</dbReference>
<feature type="domain" description="Fido" evidence="4">
    <location>
        <begin position="93"/>
        <end position="228"/>
    </location>
</feature>
<keyword evidence="2" id="KW-0067">ATP-binding</keyword>
<dbReference type="EMBL" id="VUNQ01000074">
    <property type="protein sequence ID" value="MSU03441.1"/>
    <property type="molecule type" value="Genomic_DNA"/>
</dbReference>
<name>A0A6N7XMX2_9FIRM</name>
<dbReference type="GO" id="GO:0005524">
    <property type="term" value="F:ATP binding"/>
    <property type="evidence" value="ECO:0007669"/>
    <property type="project" value="UniProtKB-KW"/>
</dbReference>
<comment type="caution">
    <text evidence="5">The sequence shown here is derived from an EMBL/GenBank/DDBJ whole genome shotgun (WGS) entry which is preliminary data.</text>
</comment>
<dbReference type="PANTHER" id="PTHR13504">
    <property type="entry name" value="FIDO DOMAIN-CONTAINING PROTEIN DDB_G0283145"/>
    <property type="match status" value="1"/>
</dbReference>
<dbReference type="Proteomes" id="UP000469523">
    <property type="component" value="Unassembled WGS sequence"/>
</dbReference>
<gene>
    <name evidence="5" type="ORF">FYJ83_18450</name>
</gene>
<dbReference type="Pfam" id="PF02661">
    <property type="entry name" value="Fic"/>
    <property type="match status" value="1"/>
</dbReference>
<keyword evidence="2" id="KW-0547">Nucleotide-binding</keyword>